<dbReference type="InterPro" id="IPR027417">
    <property type="entry name" value="P-loop_NTPase"/>
</dbReference>
<reference evidence="2" key="1">
    <citation type="submission" date="2018-11" db="EMBL/GenBank/DDBJ databases">
        <authorList>
            <person name="Alioto T."/>
            <person name="Alioto T."/>
        </authorList>
    </citation>
    <scope>NUCLEOTIDE SEQUENCE</scope>
</reference>
<dbReference type="AlphaFoldDB" id="A0A8B6GI90"/>
<dbReference type="Gene3D" id="3.40.50.300">
    <property type="entry name" value="P-loop containing nucleotide triphosphate hydrolases"/>
    <property type="match status" value="1"/>
</dbReference>
<dbReference type="Pfam" id="PF20720">
    <property type="entry name" value="nSTAND3"/>
    <property type="match status" value="1"/>
</dbReference>
<dbReference type="EMBL" id="UYJE01008496">
    <property type="protein sequence ID" value="VDI64313.1"/>
    <property type="molecule type" value="Genomic_DNA"/>
</dbReference>
<evidence type="ECO:0000259" key="1">
    <source>
        <dbReference type="Pfam" id="PF20720"/>
    </source>
</evidence>
<dbReference type="OrthoDB" id="6185946at2759"/>
<keyword evidence="3" id="KW-1185">Reference proteome</keyword>
<sequence>MPLIQNVRNLTWPNGLCSRTTVSQANSHNVDIERWKEQEVMFVETPVVKVISQFLESKQNVLIVGEPGIGKRVLLHHIALQLHNKHDYSIIPCSGITDIRYHFKRDIRQIFVLDDICGRYTVSLRDIDYMLKHEDFFKTDLARWEE</sequence>
<proteinExistence type="predicted"/>
<gene>
    <name evidence="2" type="ORF">MGAL_10B028503</name>
</gene>
<comment type="caution">
    <text evidence="2">The sequence shown here is derived from an EMBL/GenBank/DDBJ whole genome shotgun (WGS) entry which is preliminary data.</text>
</comment>
<protein>
    <recommendedName>
        <fullName evidence="1">Novel STAND NTPase 3 domain-containing protein</fullName>
    </recommendedName>
</protein>
<dbReference type="Proteomes" id="UP000596742">
    <property type="component" value="Unassembled WGS sequence"/>
</dbReference>
<organism evidence="2 3">
    <name type="scientific">Mytilus galloprovincialis</name>
    <name type="common">Mediterranean mussel</name>
    <dbReference type="NCBI Taxonomy" id="29158"/>
    <lineage>
        <taxon>Eukaryota</taxon>
        <taxon>Metazoa</taxon>
        <taxon>Spiralia</taxon>
        <taxon>Lophotrochozoa</taxon>
        <taxon>Mollusca</taxon>
        <taxon>Bivalvia</taxon>
        <taxon>Autobranchia</taxon>
        <taxon>Pteriomorphia</taxon>
        <taxon>Mytilida</taxon>
        <taxon>Mytiloidea</taxon>
        <taxon>Mytilidae</taxon>
        <taxon>Mytilinae</taxon>
        <taxon>Mytilus</taxon>
    </lineage>
</organism>
<dbReference type="InterPro" id="IPR049050">
    <property type="entry name" value="nSTAND3"/>
</dbReference>
<evidence type="ECO:0000313" key="3">
    <source>
        <dbReference type="Proteomes" id="UP000596742"/>
    </source>
</evidence>
<dbReference type="SUPFAM" id="SSF52540">
    <property type="entry name" value="P-loop containing nucleoside triphosphate hydrolases"/>
    <property type="match status" value="1"/>
</dbReference>
<accession>A0A8B6GI90</accession>
<feature type="domain" description="Novel STAND NTPase 3" evidence="1">
    <location>
        <begin position="42"/>
        <end position="128"/>
    </location>
</feature>
<name>A0A8B6GI90_MYTGA</name>
<evidence type="ECO:0000313" key="2">
    <source>
        <dbReference type="EMBL" id="VDI64313.1"/>
    </source>
</evidence>